<dbReference type="STRING" id="1121881.SAMN02745225_00558"/>
<dbReference type="InterPro" id="IPR036426">
    <property type="entry name" value="Bulb-type_lectin_dom_sf"/>
</dbReference>
<sequence>MSLTAAITSPKLLVGGGGCAGSTLSPGVGFAPGGYLCSSSNGYTFIMQGDGNLVEYNSSSHALWASDTSGEPGNYVIMQSDGNLVIYSSSGQPRRVSGTYGIGGVSTYLSLQGDSNVVIYDSSGAIWAVRWFSPQSYAQEIMWLY</sequence>
<accession>A0A1M4TCW8</accession>
<dbReference type="GO" id="GO:0030246">
    <property type="term" value="F:carbohydrate binding"/>
    <property type="evidence" value="ECO:0007669"/>
    <property type="project" value="UniProtKB-KW"/>
</dbReference>
<keyword evidence="2" id="KW-0430">Lectin</keyword>
<evidence type="ECO:0000259" key="1">
    <source>
        <dbReference type="PROSITE" id="PS50927"/>
    </source>
</evidence>
<keyword evidence="3" id="KW-1185">Reference proteome</keyword>
<feature type="domain" description="Bulb-type lectin" evidence="1">
    <location>
        <begin position="21"/>
        <end position="132"/>
    </location>
</feature>
<proteinExistence type="predicted"/>
<protein>
    <submittedName>
        <fullName evidence="2">D-mannose binding lectin</fullName>
    </submittedName>
</protein>
<evidence type="ECO:0000313" key="3">
    <source>
        <dbReference type="Proteomes" id="UP000184295"/>
    </source>
</evidence>
<name>A0A1M4TCW8_9ACTN</name>
<dbReference type="AlphaFoldDB" id="A0A1M4TCW8"/>
<evidence type="ECO:0000313" key="2">
    <source>
        <dbReference type="EMBL" id="SHE42225.1"/>
    </source>
</evidence>
<organism evidence="2 3">
    <name type="scientific">Ferrithrix thermotolerans DSM 19514</name>
    <dbReference type="NCBI Taxonomy" id="1121881"/>
    <lineage>
        <taxon>Bacteria</taxon>
        <taxon>Bacillati</taxon>
        <taxon>Actinomycetota</taxon>
        <taxon>Acidimicrobiia</taxon>
        <taxon>Acidimicrobiales</taxon>
        <taxon>Acidimicrobiaceae</taxon>
        <taxon>Ferrithrix</taxon>
    </lineage>
</organism>
<dbReference type="Gene3D" id="2.90.10.30">
    <property type="match status" value="1"/>
</dbReference>
<dbReference type="SUPFAM" id="SSF51110">
    <property type="entry name" value="alpha-D-mannose-specific plant lectins"/>
    <property type="match status" value="1"/>
</dbReference>
<dbReference type="SMART" id="SM00108">
    <property type="entry name" value="B_lectin"/>
    <property type="match status" value="1"/>
</dbReference>
<gene>
    <name evidence="2" type="ORF">SAMN02745225_00558</name>
</gene>
<reference evidence="3" key="1">
    <citation type="submission" date="2016-11" db="EMBL/GenBank/DDBJ databases">
        <authorList>
            <person name="Varghese N."/>
            <person name="Submissions S."/>
        </authorList>
    </citation>
    <scope>NUCLEOTIDE SEQUENCE [LARGE SCALE GENOMIC DNA]</scope>
    <source>
        <strain evidence="3">DSM 19514</strain>
    </source>
</reference>
<dbReference type="PROSITE" id="PS50927">
    <property type="entry name" value="BULB_LECTIN"/>
    <property type="match status" value="1"/>
</dbReference>
<dbReference type="EMBL" id="FQUL01000005">
    <property type="protein sequence ID" value="SHE42225.1"/>
    <property type="molecule type" value="Genomic_DNA"/>
</dbReference>
<dbReference type="InterPro" id="IPR001480">
    <property type="entry name" value="Bulb-type_lectin_dom"/>
</dbReference>
<dbReference type="Proteomes" id="UP000184295">
    <property type="component" value="Unassembled WGS sequence"/>
</dbReference>